<organism evidence="3 4">
    <name type="scientific">Exidia glandulosa HHB12029</name>
    <dbReference type="NCBI Taxonomy" id="1314781"/>
    <lineage>
        <taxon>Eukaryota</taxon>
        <taxon>Fungi</taxon>
        <taxon>Dikarya</taxon>
        <taxon>Basidiomycota</taxon>
        <taxon>Agaricomycotina</taxon>
        <taxon>Agaricomycetes</taxon>
        <taxon>Auriculariales</taxon>
        <taxon>Exidiaceae</taxon>
        <taxon>Exidia</taxon>
    </lineage>
</organism>
<evidence type="ECO:0000313" key="3">
    <source>
        <dbReference type="EMBL" id="KZW02450.1"/>
    </source>
</evidence>
<name>A0A166BMD6_EXIGL</name>
<feature type="transmembrane region" description="Helical" evidence="1">
    <location>
        <begin position="197"/>
        <end position="227"/>
    </location>
</feature>
<feature type="domain" description="DUF6535" evidence="2">
    <location>
        <begin position="48"/>
        <end position="227"/>
    </location>
</feature>
<dbReference type="EMBL" id="KV425888">
    <property type="protein sequence ID" value="KZW02450.1"/>
    <property type="molecule type" value="Genomic_DNA"/>
</dbReference>
<evidence type="ECO:0000259" key="2">
    <source>
        <dbReference type="Pfam" id="PF20153"/>
    </source>
</evidence>
<dbReference type="OrthoDB" id="3235960at2759"/>
<reference evidence="3 4" key="1">
    <citation type="journal article" date="2016" name="Mol. Biol. Evol.">
        <title>Comparative Genomics of Early-Diverging Mushroom-Forming Fungi Provides Insights into the Origins of Lignocellulose Decay Capabilities.</title>
        <authorList>
            <person name="Nagy L.G."/>
            <person name="Riley R."/>
            <person name="Tritt A."/>
            <person name="Adam C."/>
            <person name="Daum C."/>
            <person name="Floudas D."/>
            <person name="Sun H."/>
            <person name="Yadav J.S."/>
            <person name="Pangilinan J."/>
            <person name="Larsson K.H."/>
            <person name="Matsuura K."/>
            <person name="Barry K."/>
            <person name="Labutti K."/>
            <person name="Kuo R."/>
            <person name="Ohm R.A."/>
            <person name="Bhattacharya S.S."/>
            <person name="Shirouzu T."/>
            <person name="Yoshinaga Y."/>
            <person name="Martin F.M."/>
            <person name="Grigoriev I.V."/>
            <person name="Hibbett D.S."/>
        </authorList>
    </citation>
    <scope>NUCLEOTIDE SEQUENCE [LARGE SCALE GENOMIC DNA]</scope>
    <source>
        <strain evidence="3 4">HHB12029</strain>
    </source>
</reference>
<evidence type="ECO:0000256" key="1">
    <source>
        <dbReference type="SAM" id="Phobius"/>
    </source>
</evidence>
<feature type="transmembrane region" description="Helical" evidence="1">
    <location>
        <begin position="143"/>
        <end position="162"/>
    </location>
</feature>
<dbReference type="STRING" id="1314781.A0A166BMD6"/>
<dbReference type="Proteomes" id="UP000077266">
    <property type="component" value="Unassembled WGS sequence"/>
</dbReference>
<proteinExistence type="predicted"/>
<keyword evidence="4" id="KW-1185">Reference proteome</keyword>
<accession>A0A166BMD6</accession>
<feature type="non-terminal residue" evidence="3">
    <location>
        <position position="461"/>
    </location>
</feature>
<keyword evidence="1" id="KW-0812">Transmembrane</keyword>
<feature type="transmembrane region" description="Helical" evidence="1">
    <location>
        <begin position="70"/>
        <end position="89"/>
    </location>
</feature>
<sequence>MVVIHSNVEYTGDRYVASYPPEELNTEFKRKYPPDPFGEETSANARVWKVYKDEATAHDKSLLDGWNKTLDILLIFAGLFSAVATAFVIESYKLLQPDYEEYIAGALFAALSSRNGSGALDQALDLQDPNDFVPLRASRWLNGIWFTSLVLSLVVAFLCILLKQCIEEYSSRVSAPFPSLRHWSRRRTFYFDGMTEWALPVFVAILPLLLHAAVFLFLTGLALLLWSLDSINAAWILAVTSALLLFYVVSIVVPFLRPSCPSSTPIPRLLSKSIHLTHLRILSVVSQLAVREQIPLAFGWSPSEGPCTRLTFYVQFPVQYLILLVRRSIRYLLPAKVTEALTISYWKLRNSLTSSRAHLAGSRPYFLQLSKRETDRVDAYALRWLITTSPSSSVVSVGFQAIGSLSPWSPVVDVLRCASDLQAAVRRCLQDMYPRMLSNQHVMVFSEADVARDFRSAVCVW</sequence>
<dbReference type="Pfam" id="PF20153">
    <property type="entry name" value="DUF6535"/>
    <property type="match status" value="1"/>
</dbReference>
<feature type="transmembrane region" description="Helical" evidence="1">
    <location>
        <begin position="233"/>
        <end position="256"/>
    </location>
</feature>
<keyword evidence="1" id="KW-0472">Membrane</keyword>
<dbReference type="AlphaFoldDB" id="A0A166BMD6"/>
<dbReference type="InParanoid" id="A0A166BMD6"/>
<evidence type="ECO:0000313" key="4">
    <source>
        <dbReference type="Proteomes" id="UP000077266"/>
    </source>
</evidence>
<protein>
    <recommendedName>
        <fullName evidence="2">DUF6535 domain-containing protein</fullName>
    </recommendedName>
</protein>
<gene>
    <name evidence="3" type="ORF">EXIGLDRAFT_665432</name>
</gene>
<dbReference type="InterPro" id="IPR045338">
    <property type="entry name" value="DUF6535"/>
</dbReference>
<keyword evidence="1" id="KW-1133">Transmembrane helix</keyword>